<feature type="region of interest" description="Disordered" evidence="1">
    <location>
        <begin position="257"/>
        <end position="281"/>
    </location>
</feature>
<evidence type="ECO:0000313" key="4">
    <source>
        <dbReference type="Proteomes" id="UP000487268"/>
    </source>
</evidence>
<evidence type="ECO:0000313" key="3">
    <source>
        <dbReference type="EMBL" id="MQY05924.1"/>
    </source>
</evidence>
<proteinExistence type="predicted"/>
<dbReference type="Proteomes" id="UP000487268">
    <property type="component" value="Unassembled WGS sequence"/>
</dbReference>
<dbReference type="GO" id="GO:0006355">
    <property type="term" value="P:regulation of DNA-templated transcription"/>
    <property type="evidence" value="ECO:0007669"/>
    <property type="project" value="InterPro"/>
</dbReference>
<evidence type="ECO:0000259" key="2">
    <source>
        <dbReference type="SMART" id="SM00422"/>
    </source>
</evidence>
<organism evidence="3 4">
    <name type="scientific">Actinomadura macrotermitis</name>
    <dbReference type="NCBI Taxonomy" id="2585200"/>
    <lineage>
        <taxon>Bacteria</taxon>
        <taxon>Bacillati</taxon>
        <taxon>Actinomycetota</taxon>
        <taxon>Actinomycetes</taxon>
        <taxon>Streptosporangiales</taxon>
        <taxon>Thermomonosporaceae</taxon>
        <taxon>Actinomadura</taxon>
    </lineage>
</organism>
<dbReference type="AlphaFoldDB" id="A0A7K0BZ38"/>
<dbReference type="Pfam" id="PF13411">
    <property type="entry name" value="MerR_1"/>
    <property type="match status" value="1"/>
</dbReference>
<protein>
    <recommendedName>
        <fullName evidence="2">HTH merR-type domain-containing protein</fullName>
    </recommendedName>
</protein>
<feature type="region of interest" description="Disordered" evidence="1">
    <location>
        <begin position="103"/>
        <end position="191"/>
    </location>
</feature>
<dbReference type="Gene3D" id="1.10.1660.10">
    <property type="match status" value="1"/>
</dbReference>
<feature type="compositionally biased region" description="Low complexity" evidence="1">
    <location>
        <begin position="112"/>
        <end position="170"/>
    </location>
</feature>
<sequence length="281" mass="28936">MDVTWTIGELAEHASAALADGAAGRLSGRVRDQPNERLIRWYTTIGLLDPPLGRRGRVALYGPRHLLQLVAIKRRQALGRSIAEIQVELTGATDTTLERIAALPPTAPSGTPPTSDAPAGQPSAPAPRRAAAGSAASNTPANPTTGTTPPTERSGGSPGTPTGASTGQAPEAREPQAGESQAERARFWASRPDVSFPKLPVALGGENPPAAGPSLVQGVRLAPDVTVLLDGAALSPDDLAAIEEAARPLLHELRRRGLIASPPPTDAHAHPPSDATAGRPQ</sequence>
<dbReference type="EMBL" id="WEGH01000002">
    <property type="protein sequence ID" value="MQY05924.1"/>
    <property type="molecule type" value="Genomic_DNA"/>
</dbReference>
<feature type="compositionally biased region" description="Basic and acidic residues" evidence="1">
    <location>
        <begin position="171"/>
        <end position="186"/>
    </location>
</feature>
<feature type="domain" description="HTH merR-type" evidence="2">
    <location>
        <begin position="5"/>
        <end position="92"/>
    </location>
</feature>
<dbReference type="RefSeq" id="WP_235959454.1">
    <property type="nucleotide sequence ID" value="NZ_WEGH01000002.1"/>
</dbReference>
<dbReference type="SUPFAM" id="SSF46955">
    <property type="entry name" value="Putative DNA-binding domain"/>
    <property type="match status" value="1"/>
</dbReference>
<dbReference type="SMART" id="SM00422">
    <property type="entry name" value="HTH_MERR"/>
    <property type="match status" value="1"/>
</dbReference>
<reference evidence="3 4" key="1">
    <citation type="submission" date="2019-10" db="EMBL/GenBank/DDBJ databases">
        <title>Actinomadura rubteroloni sp. nov. and Actinomadura macrotermitis sp. nov., isolated from the gut of fungus growing-termite Macrotermes natalensis.</title>
        <authorList>
            <person name="Benndorf R."/>
            <person name="Martin K."/>
            <person name="Kuefner M."/>
            <person name="De Beer W."/>
            <person name="Kaster A.-K."/>
            <person name="Vollmers J."/>
            <person name="Poulsen M."/>
            <person name="Beemelmanns C."/>
        </authorList>
    </citation>
    <scope>NUCLEOTIDE SEQUENCE [LARGE SCALE GENOMIC DNA]</scope>
    <source>
        <strain evidence="3 4">RB68</strain>
    </source>
</reference>
<accession>A0A7K0BZ38</accession>
<dbReference type="InterPro" id="IPR000551">
    <property type="entry name" value="MerR-type_HTH_dom"/>
</dbReference>
<gene>
    <name evidence="3" type="ORF">ACRB68_40040</name>
</gene>
<dbReference type="GO" id="GO:0003677">
    <property type="term" value="F:DNA binding"/>
    <property type="evidence" value="ECO:0007669"/>
    <property type="project" value="InterPro"/>
</dbReference>
<dbReference type="InterPro" id="IPR009061">
    <property type="entry name" value="DNA-bd_dom_put_sf"/>
</dbReference>
<comment type="caution">
    <text evidence="3">The sequence shown here is derived from an EMBL/GenBank/DDBJ whole genome shotgun (WGS) entry which is preliminary data.</text>
</comment>
<keyword evidence="4" id="KW-1185">Reference proteome</keyword>
<evidence type="ECO:0000256" key="1">
    <source>
        <dbReference type="SAM" id="MobiDB-lite"/>
    </source>
</evidence>
<name>A0A7K0BZ38_9ACTN</name>